<dbReference type="SUPFAM" id="SSF46785">
    <property type="entry name" value="Winged helix' DNA-binding domain"/>
    <property type="match status" value="1"/>
</dbReference>
<keyword evidence="2" id="KW-0238">DNA-binding</keyword>
<keyword evidence="1" id="KW-0805">Transcription regulation</keyword>
<dbReference type="SMART" id="SM00347">
    <property type="entry name" value="HTH_MARR"/>
    <property type="match status" value="1"/>
</dbReference>
<dbReference type="GO" id="GO:0003700">
    <property type="term" value="F:DNA-binding transcription factor activity"/>
    <property type="evidence" value="ECO:0007669"/>
    <property type="project" value="InterPro"/>
</dbReference>
<keyword evidence="6" id="KW-1185">Reference proteome</keyword>
<dbReference type="PROSITE" id="PS50995">
    <property type="entry name" value="HTH_MARR_2"/>
    <property type="match status" value="1"/>
</dbReference>
<dbReference type="PRINTS" id="PR00598">
    <property type="entry name" value="HTHMARR"/>
</dbReference>
<dbReference type="InterPro" id="IPR023187">
    <property type="entry name" value="Tscrpt_reg_MarR-type_CS"/>
</dbReference>
<name>A0A5B8LL49_9SPHN</name>
<evidence type="ECO:0000313" key="6">
    <source>
        <dbReference type="Proteomes" id="UP000315673"/>
    </source>
</evidence>
<protein>
    <submittedName>
        <fullName evidence="5">Winged helix-turn-helix transcriptional regulator</fullName>
    </submittedName>
</protein>
<evidence type="ECO:0000313" key="5">
    <source>
        <dbReference type="EMBL" id="QDZ07770.1"/>
    </source>
</evidence>
<organism evidence="5 6">
    <name type="scientific">Sphingomonas panacisoli</name>
    <dbReference type="NCBI Taxonomy" id="1813879"/>
    <lineage>
        <taxon>Bacteria</taxon>
        <taxon>Pseudomonadati</taxon>
        <taxon>Pseudomonadota</taxon>
        <taxon>Alphaproteobacteria</taxon>
        <taxon>Sphingomonadales</taxon>
        <taxon>Sphingomonadaceae</taxon>
        <taxon>Sphingomonas</taxon>
    </lineage>
</organism>
<dbReference type="EMBL" id="CP042306">
    <property type="protein sequence ID" value="QDZ07770.1"/>
    <property type="molecule type" value="Genomic_DNA"/>
</dbReference>
<dbReference type="Gene3D" id="1.10.10.10">
    <property type="entry name" value="Winged helix-like DNA-binding domain superfamily/Winged helix DNA-binding domain"/>
    <property type="match status" value="1"/>
</dbReference>
<dbReference type="InterPro" id="IPR036388">
    <property type="entry name" value="WH-like_DNA-bd_sf"/>
</dbReference>
<reference evidence="5 6" key="1">
    <citation type="submission" date="2019-07" db="EMBL/GenBank/DDBJ databases">
        <title>Full genome sequence of Sphingomonas sp. 4R-6-7(HKS19).</title>
        <authorList>
            <person name="Im W.-T."/>
        </authorList>
    </citation>
    <scope>NUCLEOTIDE SEQUENCE [LARGE SCALE GENOMIC DNA]</scope>
    <source>
        <strain evidence="5 6">HKS19</strain>
    </source>
</reference>
<dbReference type="PANTHER" id="PTHR35790:SF4">
    <property type="entry name" value="HTH-TYPE TRANSCRIPTIONAL REGULATOR PCHR"/>
    <property type="match status" value="1"/>
</dbReference>
<dbReference type="KEGG" id="spai:FPZ24_09965"/>
<proteinExistence type="predicted"/>
<sequence length="163" mass="17631">MTDGGGRASVTDVTQLKLDTFLPYRLSVVSNRVSAAIATAYVRLFGLKIPEWRLIAVIAEGQPITQQAVGVATRMDKVTVSRAAQALAERGLIARQPNAGDKRSHLLSLTDTGRALYDQVAPKALEMEAAIFQQLDPEERKTLSAMLERIEAATARVAPESAE</sequence>
<dbReference type="InterPro" id="IPR036390">
    <property type="entry name" value="WH_DNA-bd_sf"/>
</dbReference>
<dbReference type="InterPro" id="IPR000835">
    <property type="entry name" value="HTH_MarR-typ"/>
</dbReference>
<dbReference type="PANTHER" id="PTHR35790">
    <property type="entry name" value="HTH-TYPE TRANSCRIPTIONAL REGULATOR PCHR"/>
    <property type="match status" value="1"/>
</dbReference>
<dbReference type="PROSITE" id="PS01117">
    <property type="entry name" value="HTH_MARR_1"/>
    <property type="match status" value="1"/>
</dbReference>
<feature type="domain" description="HTH marR-type" evidence="4">
    <location>
        <begin position="19"/>
        <end position="152"/>
    </location>
</feature>
<dbReference type="GO" id="GO:0003677">
    <property type="term" value="F:DNA binding"/>
    <property type="evidence" value="ECO:0007669"/>
    <property type="project" value="UniProtKB-KW"/>
</dbReference>
<evidence type="ECO:0000259" key="4">
    <source>
        <dbReference type="PROSITE" id="PS50995"/>
    </source>
</evidence>
<evidence type="ECO:0000256" key="2">
    <source>
        <dbReference type="ARBA" id="ARBA00023125"/>
    </source>
</evidence>
<dbReference type="OrthoDB" id="8906692at2"/>
<evidence type="ECO:0000256" key="1">
    <source>
        <dbReference type="ARBA" id="ARBA00023015"/>
    </source>
</evidence>
<dbReference type="Proteomes" id="UP000315673">
    <property type="component" value="Chromosome"/>
</dbReference>
<evidence type="ECO:0000256" key="3">
    <source>
        <dbReference type="ARBA" id="ARBA00023163"/>
    </source>
</evidence>
<accession>A0A5B8LL49</accession>
<dbReference type="AlphaFoldDB" id="A0A5B8LL49"/>
<gene>
    <name evidence="5" type="ORF">FPZ24_09965</name>
</gene>
<keyword evidence="3" id="KW-0804">Transcription</keyword>
<dbReference type="Pfam" id="PF12802">
    <property type="entry name" value="MarR_2"/>
    <property type="match status" value="1"/>
</dbReference>
<dbReference type="InterPro" id="IPR052067">
    <property type="entry name" value="Metal_resp_HTH_trans_reg"/>
</dbReference>